<dbReference type="Proteomes" id="UP001164390">
    <property type="component" value="Chromosome"/>
</dbReference>
<reference evidence="6" key="1">
    <citation type="submission" date="2022-01" db="EMBL/GenBank/DDBJ databases">
        <title>Nocardioidaceae gen. sp. A5X3R13.</title>
        <authorList>
            <person name="Lopez Marin M.A."/>
            <person name="Uhlik O."/>
        </authorList>
    </citation>
    <scope>NUCLEOTIDE SEQUENCE</scope>
    <source>
        <strain evidence="6">A5X3R13</strain>
    </source>
</reference>
<name>A0AA46TK43_9ACTN</name>
<protein>
    <submittedName>
        <fullName evidence="6">TetR/AcrR family transcriptional regulator</fullName>
    </submittedName>
</protein>
<dbReference type="PROSITE" id="PS50977">
    <property type="entry name" value="HTH_TETR_2"/>
    <property type="match status" value="1"/>
</dbReference>
<dbReference type="SUPFAM" id="SSF48498">
    <property type="entry name" value="Tetracyclin repressor-like, C-terminal domain"/>
    <property type="match status" value="1"/>
</dbReference>
<keyword evidence="7" id="KW-1185">Reference proteome</keyword>
<evidence type="ECO:0000313" key="6">
    <source>
        <dbReference type="EMBL" id="UYM06781.1"/>
    </source>
</evidence>
<dbReference type="GO" id="GO:0000976">
    <property type="term" value="F:transcription cis-regulatory region binding"/>
    <property type="evidence" value="ECO:0007669"/>
    <property type="project" value="TreeGrafter"/>
</dbReference>
<dbReference type="InterPro" id="IPR050109">
    <property type="entry name" value="HTH-type_TetR-like_transc_reg"/>
</dbReference>
<evidence type="ECO:0000259" key="5">
    <source>
        <dbReference type="PROSITE" id="PS50977"/>
    </source>
</evidence>
<organism evidence="6 7">
    <name type="scientific">Solicola gregarius</name>
    <dbReference type="NCBI Taxonomy" id="2908642"/>
    <lineage>
        <taxon>Bacteria</taxon>
        <taxon>Bacillati</taxon>
        <taxon>Actinomycetota</taxon>
        <taxon>Actinomycetes</taxon>
        <taxon>Propionibacteriales</taxon>
        <taxon>Nocardioidaceae</taxon>
        <taxon>Solicola</taxon>
    </lineage>
</organism>
<evidence type="ECO:0000256" key="3">
    <source>
        <dbReference type="ARBA" id="ARBA00023163"/>
    </source>
</evidence>
<dbReference type="SUPFAM" id="SSF46689">
    <property type="entry name" value="Homeodomain-like"/>
    <property type="match status" value="1"/>
</dbReference>
<gene>
    <name evidence="6" type="ORF">L0C25_06825</name>
</gene>
<evidence type="ECO:0000256" key="2">
    <source>
        <dbReference type="ARBA" id="ARBA00023125"/>
    </source>
</evidence>
<dbReference type="EMBL" id="CP094970">
    <property type="protein sequence ID" value="UYM06781.1"/>
    <property type="molecule type" value="Genomic_DNA"/>
</dbReference>
<keyword evidence="1" id="KW-0805">Transcription regulation</keyword>
<dbReference type="Pfam" id="PF00440">
    <property type="entry name" value="TetR_N"/>
    <property type="match status" value="1"/>
</dbReference>
<sequence>MGADGSTVRPSRRADAQRNIDRILDAATTLFAKSATVSMSEVAREAGVGRVTLYGHFASREELLTAVVDRSLSDATAAMDEVVDDGRPADEILRSLVGASWSTLDRYRRIRVHALAMHSNEWLRDRHDPVLERVEALFVRGREEGTFRTDVPVTWMVTTLYTLIHAADDEADNGRLDRADAPALVMQTVLGAFAP</sequence>
<evidence type="ECO:0000256" key="4">
    <source>
        <dbReference type="PROSITE-ProRule" id="PRU00335"/>
    </source>
</evidence>
<dbReference type="PANTHER" id="PTHR30055:SF234">
    <property type="entry name" value="HTH-TYPE TRANSCRIPTIONAL REGULATOR BETI"/>
    <property type="match status" value="1"/>
</dbReference>
<dbReference type="InterPro" id="IPR036271">
    <property type="entry name" value="Tet_transcr_reg_TetR-rel_C_sf"/>
</dbReference>
<keyword evidence="3" id="KW-0804">Transcription</keyword>
<dbReference type="InterPro" id="IPR009057">
    <property type="entry name" value="Homeodomain-like_sf"/>
</dbReference>
<dbReference type="PANTHER" id="PTHR30055">
    <property type="entry name" value="HTH-TYPE TRANSCRIPTIONAL REGULATOR RUTR"/>
    <property type="match status" value="1"/>
</dbReference>
<dbReference type="KEGG" id="sgrg:L0C25_06825"/>
<evidence type="ECO:0000256" key="1">
    <source>
        <dbReference type="ARBA" id="ARBA00023015"/>
    </source>
</evidence>
<dbReference type="InterPro" id="IPR001647">
    <property type="entry name" value="HTH_TetR"/>
</dbReference>
<dbReference type="Gene3D" id="1.10.357.10">
    <property type="entry name" value="Tetracycline Repressor, domain 2"/>
    <property type="match status" value="1"/>
</dbReference>
<proteinExistence type="predicted"/>
<dbReference type="AlphaFoldDB" id="A0AA46TK43"/>
<feature type="DNA-binding region" description="H-T-H motif" evidence="4">
    <location>
        <begin position="38"/>
        <end position="57"/>
    </location>
</feature>
<accession>A0AA46TK43</accession>
<dbReference type="GO" id="GO:0003700">
    <property type="term" value="F:DNA-binding transcription factor activity"/>
    <property type="evidence" value="ECO:0007669"/>
    <property type="project" value="TreeGrafter"/>
</dbReference>
<keyword evidence="2 4" id="KW-0238">DNA-binding</keyword>
<dbReference type="RefSeq" id="WP_271635702.1">
    <property type="nucleotide sequence ID" value="NZ_CP094970.1"/>
</dbReference>
<feature type="domain" description="HTH tetR-type" evidence="5">
    <location>
        <begin position="17"/>
        <end position="75"/>
    </location>
</feature>
<evidence type="ECO:0000313" key="7">
    <source>
        <dbReference type="Proteomes" id="UP001164390"/>
    </source>
</evidence>